<accession>A0A3A2ZPF9</accession>
<organism evidence="1 2">
    <name type="scientific">Aspergillus sclerotialis</name>
    <dbReference type="NCBI Taxonomy" id="2070753"/>
    <lineage>
        <taxon>Eukaryota</taxon>
        <taxon>Fungi</taxon>
        <taxon>Dikarya</taxon>
        <taxon>Ascomycota</taxon>
        <taxon>Pezizomycotina</taxon>
        <taxon>Eurotiomycetes</taxon>
        <taxon>Eurotiomycetidae</taxon>
        <taxon>Eurotiales</taxon>
        <taxon>Aspergillaceae</taxon>
        <taxon>Aspergillus</taxon>
        <taxon>Aspergillus subgen. Polypaecilum</taxon>
    </lineage>
</organism>
<dbReference type="EMBL" id="MVGC01000092">
    <property type="protein sequence ID" value="RJE24133.1"/>
    <property type="molecule type" value="Genomic_DNA"/>
</dbReference>
<evidence type="ECO:0000313" key="1">
    <source>
        <dbReference type="EMBL" id="RJE24133.1"/>
    </source>
</evidence>
<comment type="caution">
    <text evidence="1">The sequence shown here is derived from an EMBL/GenBank/DDBJ whole genome shotgun (WGS) entry which is preliminary data.</text>
</comment>
<name>A0A3A2ZPF9_9EURO</name>
<sequence>MHGSYQRYIKIINQKIKYNSWRKTNKDQGAKEVDKNAERKTLVPQRPYPGLDAELNGLAYSLLCEGLLFVIFSRSNAEVFRYTSTQSGFSPMALK</sequence>
<dbReference type="Proteomes" id="UP000266188">
    <property type="component" value="Unassembled WGS sequence"/>
</dbReference>
<gene>
    <name evidence="1" type="ORF">PHISCL_03507</name>
</gene>
<reference evidence="2" key="1">
    <citation type="submission" date="2017-02" db="EMBL/GenBank/DDBJ databases">
        <authorList>
            <person name="Tafer H."/>
            <person name="Lopandic K."/>
        </authorList>
    </citation>
    <scope>NUCLEOTIDE SEQUENCE [LARGE SCALE GENOMIC DNA]</scope>
    <source>
        <strain evidence="2">CBS 366.77</strain>
    </source>
</reference>
<proteinExistence type="predicted"/>
<evidence type="ECO:0000313" key="2">
    <source>
        <dbReference type="Proteomes" id="UP000266188"/>
    </source>
</evidence>
<keyword evidence="2" id="KW-1185">Reference proteome</keyword>
<dbReference type="AlphaFoldDB" id="A0A3A2ZPF9"/>
<protein>
    <submittedName>
        <fullName evidence="1">Uncharacterized protein</fullName>
    </submittedName>
</protein>